<dbReference type="GO" id="GO:0005886">
    <property type="term" value="C:plasma membrane"/>
    <property type="evidence" value="ECO:0007669"/>
    <property type="project" value="UniProtKB-SubCell"/>
</dbReference>
<accession>A0A918DRR7</accession>
<dbReference type="Pfam" id="PF07690">
    <property type="entry name" value="MFS_1"/>
    <property type="match status" value="1"/>
</dbReference>
<reference evidence="10" key="2">
    <citation type="submission" date="2020-09" db="EMBL/GenBank/DDBJ databases">
        <authorList>
            <person name="Sun Q."/>
            <person name="Zhou Y."/>
        </authorList>
    </citation>
    <scope>NUCLEOTIDE SEQUENCE</scope>
    <source>
        <strain evidence="10">CGMCC 4.7368</strain>
    </source>
</reference>
<keyword evidence="3" id="KW-1003">Cell membrane</keyword>
<dbReference type="InterPro" id="IPR036259">
    <property type="entry name" value="MFS_trans_sf"/>
</dbReference>
<feature type="compositionally biased region" description="Basic and acidic residues" evidence="7">
    <location>
        <begin position="411"/>
        <end position="433"/>
    </location>
</feature>
<dbReference type="InterPro" id="IPR050171">
    <property type="entry name" value="MFS_Transporters"/>
</dbReference>
<feature type="transmembrane region" description="Helical" evidence="8">
    <location>
        <begin position="363"/>
        <end position="379"/>
    </location>
</feature>
<dbReference type="PANTHER" id="PTHR23517:SF3">
    <property type="entry name" value="INTEGRAL MEMBRANE TRANSPORT PROTEIN"/>
    <property type="match status" value="1"/>
</dbReference>
<keyword evidence="6 8" id="KW-0472">Membrane</keyword>
<feature type="transmembrane region" description="Helical" evidence="8">
    <location>
        <begin position="72"/>
        <end position="92"/>
    </location>
</feature>
<feature type="transmembrane region" description="Helical" evidence="8">
    <location>
        <begin position="162"/>
        <end position="182"/>
    </location>
</feature>
<keyword evidence="2" id="KW-0813">Transport</keyword>
<keyword evidence="5 8" id="KW-1133">Transmembrane helix</keyword>
<evidence type="ECO:0000256" key="1">
    <source>
        <dbReference type="ARBA" id="ARBA00004651"/>
    </source>
</evidence>
<evidence type="ECO:0000313" key="11">
    <source>
        <dbReference type="Proteomes" id="UP000646523"/>
    </source>
</evidence>
<evidence type="ECO:0000256" key="8">
    <source>
        <dbReference type="SAM" id="Phobius"/>
    </source>
</evidence>
<feature type="transmembrane region" description="Helical" evidence="8">
    <location>
        <begin position="136"/>
        <end position="156"/>
    </location>
</feature>
<dbReference type="GO" id="GO:0022857">
    <property type="term" value="F:transmembrane transporter activity"/>
    <property type="evidence" value="ECO:0007669"/>
    <property type="project" value="InterPro"/>
</dbReference>
<feature type="transmembrane region" description="Helical" evidence="8">
    <location>
        <begin position="203"/>
        <end position="223"/>
    </location>
</feature>
<feature type="transmembrane region" description="Helical" evidence="8">
    <location>
        <begin position="12"/>
        <end position="36"/>
    </location>
</feature>
<feature type="transmembrane region" description="Helical" evidence="8">
    <location>
        <begin position="243"/>
        <end position="268"/>
    </location>
</feature>
<dbReference type="RefSeq" id="WP_189128027.1">
    <property type="nucleotide sequence ID" value="NZ_BMNH01000029.1"/>
</dbReference>
<dbReference type="Proteomes" id="UP000646523">
    <property type="component" value="Unassembled WGS sequence"/>
</dbReference>
<dbReference type="PROSITE" id="PS50850">
    <property type="entry name" value="MFS"/>
    <property type="match status" value="1"/>
</dbReference>
<feature type="transmembrane region" description="Helical" evidence="8">
    <location>
        <begin position="275"/>
        <end position="294"/>
    </location>
</feature>
<reference evidence="10" key="1">
    <citation type="journal article" date="2014" name="Int. J. Syst. Evol. Microbiol.">
        <title>Complete genome sequence of Corynebacterium casei LMG S-19264T (=DSM 44701T), isolated from a smear-ripened cheese.</title>
        <authorList>
            <consortium name="US DOE Joint Genome Institute (JGI-PGF)"/>
            <person name="Walter F."/>
            <person name="Albersmeier A."/>
            <person name="Kalinowski J."/>
            <person name="Ruckert C."/>
        </authorList>
    </citation>
    <scope>NUCLEOTIDE SEQUENCE</scope>
    <source>
        <strain evidence="10">CGMCC 4.7368</strain>
    </source>
</reference>
<comment type="subcellular location">
    <subcellularLocation>
        <location evidence="1">Cell membrane</location>
        <topology evidence="1">Multi-pass membrane protein</topology>
    </subcellularLocation>
</comment>
<dbReference type="InterPro" id="IPR020846">
    <property type="entry name" value="MFS_dom"/>
</dbReference>
<dbReference type="PANTHER" id="PTHR23517">
    <property type="entry name" value="RESISTANCE PROTEIN MDTM, PUTATIVE-RELATED-RELATED"/>
    <property type="match status" value="1"/>
</dbReference>
<gene>
    <name evidence="10" type="ORF">GCM10012289_64990</name>
</gene>
<dbReference type="Gene3D" id="1.20.1250.20">
    <property type="entry name" value="MFS general substrate transporter like domains"/>
    <property type="match status" value="2"/>
</dbReference>
<evidence type="ECO:0000259" key="9">
    <source>
        <dbReference type="PROSITE" id="PS50850"/>
    </source>
</evidence>
<proteinExistence type="predicted"/>
<dbReference type="SUPFAM" id="SSF103473">
    <property type="entry name" value="MFS general substrate transporter"/>
    <property type="match status" value="1"/>
</dbReference>
<evidence type="ECO:0000256" key="6">
    <source>
        <dbReference type="ARBA" id="ARBA00023136"/>
    </source>
</evidence>
<keyword evidence="4 8" id="KW-0812">Transmembrane</keyword>
<feature type="domain" description="Major facilitator superfamily (MFS) profile" evidence="9">
    <location>
        <begin position="10"/>
        <end position="386"/>
    </location>
</feature>
<feature type="region of interest" description="Disordered" evidence="7">
    <location>
        <begin position="384"/>
        <end position="433"/>
    </location>
</feature>
<name>A0A918DRR7_9ACTN</name>
<feature type="transmembrane region" description="Helical" evidence="8">
    <location>
        <begin position="98"/>
        <end position="115"/>
    </location>
</feature>
<organism evidence="10 11">
    <name type="scientific">Nonomuraea cavernae</name>
    <dbReference type="NCBI Taxonomy" id="2045107"/>
    <lineage>
        <taxon>Bacteria</taxon>
        <taxon>Bacillati</taxon>
        <taxon>Actinomycetota</taxon>
        <taxon>Actinomycetes</taxon>
        <taxon>Streptosporangiales</taxon>
        <taxon>Streptosporangiaceae</taxon>
        <taxon>Nonomuraea</taxon>
    </lineage>
</organism>
<evidence type="ECO:0000256" key="5">
    <source>
        <dbReference type="ARBA" id="ARBA00022989"/>
    </source>
</evidence>
<protein>
    <submittedName>
        <fullName evidence="10">MFS transporter</fullName>
    </submittedName>
</protein>
<feature type="transmembrane region" description="Helical" evidence="8">
    <location>
        <begin position="42"/>
        <end position="65"/>
    </location>
</feature>
<dbReference type="EMBL" id="BMNH01000029">
    <property type="protein sequence ID" value="GGO79800.1"/>
    <property type="molecule type" value="Genomic_DNA"/>
</dbReference>
<dbReference type="InterPro" id="IPR011701">
    <property type="entry name" value="MFS"/>
</dbReference>
<evidence type="ECO:0000256" key="4">
    <source>
        <dbReference type="ARBA" id="ARBA00022692"/>
    </source>
</evidence>
<evidence type="ECO:0000313" key="10">
    <source>
        <dbReference type="EMBL" id="GGO79800.1"/>
    </source>
</evidence>
<evidence type="ECO:0000256" key="7">
    <source>
        <dbReference type="SAM" id="MobiDB-lite"/>
    </source>
</evidence>
<sequence length="433" mass="46009">MSAPWYRNRPLLLLVVGSQLNTIAFFATLPFLTLYLSDISTLNAATIGGVVGSIALIAAFGGFLGGIVADRVGAFTLIRIGLVVYVATYLALALTSRLALVIGLIVLLGVARVLVEPSMKKLLSLASSGSDGIAFRLRYVTLCLGAVVGPLIGAALYAFDAWLIFVLPVVVYLVYLGFLTVNRARLSVLDRGGEREGRDWGHALADRSLLLLIAAGFVIFFVFSQFESIFPLFVKDVRGADAVTYFSVLLAANAALGIVMQFPIAWLARRLPQRTLALIGSAAFAASLLLFSGLPLHWGFAAAGVLLWTVGEAALIPLPDIVIHEITPDSRKGTYFGLAELRYLGFFLGPLAGGALLGIGPSLYFAAMAVFAFGGWLLIRARPDREPEPPGGRDATDDAGREPAGAAGELTGKDRELTGMDRELAGPRLVGKE</sequence>
<comment type="caution">
    <text evidence="10">The sequence shown here is derived from an EMBL/GenBank/DDBJ whole genome shotgun (WGS) entry which is preliminary data.</text>
</comment>
<evidence type="ECO:0000256" key="3">
    <source>
        <dbReference type="ARBA" id="ARBA00022475"/>
    </source>
</evidence>
<dbReference type="AlphaFoldDB" id="A0A918DRR7"/>
<evidence type="ECO:0000256" key="2">
    <source>
        <dbReference type="ARBA" id="ARBA00022448"/>
    </source>
</evidence>
<keyword evidence="11" id="KW-1185">Reference proteome</keyword>